<reference evidence="1" key="1">
    <citation type="submission" date="2014-12" db="EMBL/GenBank/DDBJ databases">
        <title>Insight into the proteome of Arion vulgaris.</title>
        <authorList>
            <person name="Aradska J."/>
            <person name="Bulat T."/>
            <person name="Smidak R."/>
            <person name="Sarate P."/>
            <person name="Gangsoo J."/>
            <person name="Sialana F."/>
            <person name="Bilban M."/>
            <person name="Lubec G."/>
        </authorList>
    </citation>
    <scope>NUCLEOTIDE SEQUENCE</scope>
    <source>
        <tissue evidence="1">Skin</tissue>
    </source>
</reference>
<proteinExistence type="predicted"/>
<evidence type="ECO:0000313" key="1">
    <source>
        <dbReference type="EMBL" id="CEK69901.1"/>
    </source>
</evidence>
<gene>
    <name evidence="1" type="primary">ORF72068</name>
</gene>
<feature type="non-terminal residue" evidence="1">
    <location>
        <position position="74"/>
    </location>
</feature>
<accession>A0A0B6ZPY5</accession>
<protein>
    <submittedName>
        <fullName evidence="1">Uncharacterized protein</fullName>
    </submittedName>
</protein>
<dbReference type="EMBL" id="HACG01023036">
    <property type="protein sequence ID" value="CEK69901.1"/>
    <property type="molecule type" value="Transcribed_RNA"/>
</dbReference>
<sequence>HFISESCPSLASLVSDLYSNNNESIDCLGSLGWIMGGNVLRFLGNLLLEKDTNNDVESIWQFKEFGITLVQVEL</sequence>
<name>A0A0B6ZPY5_9EUPU</name>
<organism evidence="1">
    <name type="scientific">Arion vulgaris</name>
    <dbReference type="NCBI Taxonomy" id="1028688"/>
    <lineage>
        <taxon>Eukaryota</taxon>
        <taxon>Metazoa</taxon>
        <taxon>Spiralia</taxon>
        <taxon>Lophotrochozoa</taxon>
        <taxon>Mollusca</taxon>
        <taxon>Gastropoda</taxon>
        <taxon>Heterobranchia</taxon>
        <taxon>Euthyneura</taxon>
        <taxon>Panpulmonata</taxon>
        <taxon>Eupulmonata</taxon>
        <taxon>Stylommatophora</taxon>
        <taxon>Helicina</taxon>
        <taxon>Arionoidea</taxon>
        <taxon>Arionidae</taxon>
        <taxon>Arion</taxon>
    </lineage>
</organism>
<feature type="non-terminal residue" evidence="1">
    <location>
        <position position="1"/>
    </location>
</feature>
<dbReference type="AlphaFoldDB" id="A0A0B6ZPY5"/>